<evidence type="ECO:0000256" key="1">
    <source>
        <dbReference type="ARBA" id="ARBA00022603"/>
    </source>
</evidence>
<evidence type="ECO:0000259" key="4">
    <source>
        <dbReference type="Pfam" id="PF08241"/>
    </source>
</evidence>
<keyword evidence="2" id="KW-0808">Transferase</keyword>
<dbReference type="PANTHER" id="PTHR43464:SF19">
    <property type="entry name" value="UBIQUINONE BIOSYNTHESIS O-METHYLTRANSFERASE, MITOCHONDRIAL"/>
    <property type="match status" value="1"/>
</dbReference>
<dbReference type="eggNOG" id="COG2226">
    <property type="taxonomic scope" value="Bacteria"/>
</dbReference>
<dbReference type="EMBL" id="CP008953">
    <property type="protein sequence ID" value="AIG78034.1"/>
    <property type="molecule type" value="Genomic_DNA"/>
</dbReference>
<accession>A0A075V054</accession>
<evidence type="ECO:0000313" key="6">
    <source>
        <dbReference type="Proteomes" id="UP000028492"/>
    </source>
</evidence>
<dbReference type="Gene3D" id="3.40.50.150">
    <property type="entry name" value="Vaccinia Virus protein VP39"/>
    <property type="match status" value="1"/>
</dbReference>
<sequence>MVIPRGAPEKPRIRAIFATVLTEGYRYPDAGDHVTGVFIRRHEPYDGYWTASEDRALGKVAERLTEILPPRERVKALDAGCGEGRLLPWLARFSADVTAADPDPDRLAKARETVVEDTEFSFAVSPITDLDGGPYDLVMCSHVIQHVPTPDVGPILRRLAGITAPGGVLVLAYSRSPIGQGTFSLDSVEAGDEVRSRRVSREEFDQALQDGGPALPVRHLDPAEIAADAAEAGWRTEWEWTYHVLDDLGPADEHIDRDELVNASGPLRRHLGRDLITVLRRP</sequence>
<organism evidence="5 6">
    <name type="scientific">Amycolatopsis japonica</name>
    <dbReference type="NCBI Taxonomy" id="208439"/>
    <lineage>
        <taxon>Bacteria</taxon>
        <taxon>Bacillati</taxon>
        <taxon>Actinomycetota</taxon>
        <taxon>Actinomycetes</taxon>
        <taxon>Pseudonocardiales</taxon>
        <taxon>Pseudonocardiaceae</taxon>
        <taxon>Amycolatopsis</taxon>
        <taxon>Amycolatopsis japonica group</taxon>
    </lineage>
</organism>
<dbReference type="GO" id="GO:0032259">
    <property type="term" value="P:methylation"/>
    <property type="evidence" value="ECO:0007669"/>
    <property type="project" value="UniProtKB-KW"/>
</dbReference>
<name>A0A075V054_9PSEU</name>
<proteinExistence type="predicted"/>
<dbReference type="GO" id="GO:0008757">
    <property type="term" value="F:S-adenosylmethionine-dependent methyltransferase activity"/>
    <property type="evidence" value="ECO:0007669"/>
    <property type="project" value="InterPro"/>
</dbReference>
<keyword evidence="6" id="KW-1185">Reference proteome</keyword>
<feature type="domain" description="Methyltransferase type 11" evidence="4">
    <location>
        <begin position="77"/>
        <end position="171"/>
    </location>
</feature>
<dbReference type="SUPFAM" id="SSF53335">
    <property type="entry name" value="S-adenosyl-L-methionine-dependent methyltransferases"/>
    <property type="match status" value="1"/>
</dbReference>
<reference evidence="5 6" key="1">
    <citation type="journal article" date="2014" name="J. Biotechnol.">
        <title>Complete genome sequence of the actinobacterium Amycolatopsis japonica MG417-CF17(T) (=DSM 44213T) producing (S,S)-N,N'-ethylenediaminedisuccinic acid.</title>
        <authorList>
            <person name="Stegmann E."/>
            <person name="Albersmeier A."/>
            <person name="Spohn M."/>
            <person name="Gert H."/>
            <person name="Weber T."/>
            <person name="Wohlleben W."/>
            <person name="Kalinowski J."/>
            <person name="Ruckert C."/>
        </authorList>
    </citation>
    <scope>NUCLEOTIDE SEQUENCE [LARGE SCALE GENOMIC DNA]</scope>
    <source>
        <strain evidence="6">MG417-CF17 (DSM 44213)</strain>
    </source>
</reference>
<protein>
    <recommendedName>
        <fullName evidence="4">Methyltransferase type 11 domain-containing protein</fullName>
    </recommendedName>
</protein>
<keyword evidence="1" id="KW-0489">Methyltransferase</keyword>
<evidence type="ECO:0000313" key="5">
    <source>
        <dbReference type="EMBL" id="AIG78034.1"/>
    </source>
</evidence>
<keyword evidence="3" id="KW-0949">S-adenosyl-L-methionine</keyword>
<dbReference type="STRING" id="208439.AJAP_25935"/>
<dbReference type="CDD" id="cd02440">
    <property type="entry name" value="AdoMet_MTases"/>
    <property type="match status" value="1"/>
</dbReference>
<dbReference type="KEGG" id="aja:AJAP_25935"/>
<evidence type="ECO:0000256" key="2">
    <source>
        <dbReference type="ARBA" id="ARBA00022679"/>
    </source>
</evidence>
<dbReference type="Pfam" id="PF08241">
    <property type="entry name" value="Methyltransf_11"/>
    <property type="match status" value="1"/>
</dbReference>
<dbReference type="AlphaFoldDB" id="A0A075V054"/>
<evidence type="ECO:0000256" key="3">
    <source>
        <dbReference type="ARBA" id="ARBA00022691"/>
    </source>
</evidence>
<gene>
    <name evidence="5" type="ORF">AJAP_25935</name>
</gene>
<dbReference type="Proteomes" id="UP000028492">
    <property type="component" value="Chromosome"/>
</dbReference>
<dbReference type="PANTHER" id="PTHR43464">
    <property type="entry name" value="METHYLTRANSFERASE"/>
    <property type="match status" value="1"/>
</dbReference>
<dbReference type="InterPro" id="IPR013216">
    <property type="entry name" value="Methyltransf_11"/>
</dbReference>
<dbReference type="HOGENOM" id="CLU_1040565_0_0_11"/>
<dbReference type="InterPro" id="IPR029063">
    <property type="entry name" value="SAM-dependent_MTases_sf"/>
</dbReference>